<dbReference type="RefSeq" id="XP_024875346.1">
    <property type="nucleotide sequence ID" value="XM_025019578.1"/>
</dbReference>
<keyword evidence="1" id="KW-1185">Reference proteome</keyword>
<protein>
    <submittedName>
        <fullName evidence="2">Vacuolar protein sorting-associated protein 37A-like</fullName>
    </submittedName>
</protein>
<organism evidence="1 2">
    <name type="scientific">Temnothorax curvispinosus</name>
    <dbReference type="NCBI Taxonomy" id="300111"/>
    <lineage>
        <taxon>Eukaryota</taxon>
        <taxon>Metazoa</taxon>
        <taxon>Ecdysozoa</taxon>
        <taxon>Arthropoda</taxon>
        <taxon>Hexapoda</taxon>
        <taxon>Insecta</taxon>
        <taxon>Pterygota</taxon>
        <taxon>Neoptera</taxon>
        <taxon>Endopterygota</taxon>
        <taxon>Hymenoptera</taxon>
        <taxon>Apocrita</taxon>
        <taxon>Aculeata</taxon>
        <taxon>Formicoidea</taxon>
        <taxon>Formicidae</taxon>
        <taxon>Myrmicinae</taxon>
        <taxon>Temnothorax</taxon>
    </lineage>
</organism>
<sequence>MISRIFRGEIENVAVKRKRQIDTLKIFNDNVIELRENVDYQVEFQAGDRRMAIMVSLSPNFPLEKPVLRVSPPISHPWCNEHSEITSAPGLLNVSRKICTKNSSELYIIICVMAVRVCSKT</sequence>
<dbReference type="GeneID" id="112456820"/>
<evidence type="ECO:0000313" key="1">
    <source>
        <dbReference type="Proteomes" id="UP000504618"/>
    </source>
</evidence>
<proteinExistence type="predicted"/>
<feature type="non-terminal residue" evidence="2">
    <location>
        <position position="121"/>
    </location>
</feature>
<accession>A0A6J1Q1J1</accession>
<dbReference type="Proteomes" id="UP000504618">
    <property type="component" value="Unplaced"/>
</dbReference>
<dbReference type="OrthoDB" id="10260857at2759"/>
<reference evidence="2" key="1">
    <citation type="submission" date="2025-08" db="UniProtKB">
        <authorList>
            <consortium name="RefSeq"/>
        </authorList>
    </citation>
    <scope>IDENTIFICATION</scope>
    <source>
        <tissue evidence="2">Whole body</tissue>
    </source>
</reference>
<evidence type="ECO:0000313" key="2">
    <source>
        <dbReference type="RefSeq" id="XP_024875346.1"/>
    </source>
</evidence>
<dbReference type="AlphaFoldDB" id="A0A6J1Q1J1"/>
<name>A0A6J1Q1J1_9HYME</name>
<gene>
    <name evidence="2" type="primary">LOC112456820</name>
</gene>